<gene>
    <name evidence="5" type="ORF">DFQ59_102488</name>
</gene>
<comment type="caution">
    <text evidence="5">The sequence shown here is derived from an EMBL/GenBank/DDBJ whole genome shotgun (WGS) entry which is preliminary data.</text>
</comment>
<dbReference type="SUPFAM" id="SSF51556">
    <property type="entry name" value="Metallo-dependent hydrolases"/>
    <property type="match status" value="1"/>
</dbReference>
<dbReference type="InterPro" id="IPR018228">
    <property type="entry name" value="DNase_TatD-rel_CS"/>
</dbReference>
<name>A0A369CGC7_9GAMM</name>
<dbReference type="GO" id="GO:0004536">
    <property type="term" value="F:DNA nuclease activity"/>
    <property type="evidence" value="ECO:0007669"/>
    <property type="project" value="InterPro"/>
</dbReference>
<feature type="binding site" evidence="4">
    <location>
        <position position="9"/>
    </location>
    <ligand>
        <name>a divalent metal cation</name>
        <dbReference type="ChEBI" id="CHEBI:60240"/>
        <label>1</label>
    </ligand>
</feature>
<keyword evidence="3" id="KW-0378">Hydrolase</keyword>
<protein>
    <submittedName>
        <fullName evidence="5">TatD DNase family protein</fullName>
    </submittedName>
</protein>
<dbReference type="RefSeq" id="WP_114278948.1">
    <property type="nucleotide sequence ID" value="NZ_QPJY01000002.1"/>
</dbReference>
<evidence type="ECO:0000256" key="4">
    <source>
        <dbReference type="PIRSR" id="PIRSR005902-1"/>
    </source>
</evidence>
<evidence type="ECO:0000256" key="3">
    <source>
        <dbReference type="ARBA" id="ARBA00022801"/>
    </source>
</evidence>
<accession>A0A369CGC7</accession>
<dbReference type="Proteomes" id="UP000252707">
    <property type="component" value="Unassembled WGS sequence"/>
</dbReference>
<dbReference type="AlphaFoldDB" id="A0A369CGC7"/>
<dbReference type="PANTHER" id="PTHR46124:SF2">
    <property type="entry name" value="D-AMINOACYL-TRNA DEACYLASE"/>
    <property type="match status" value="1"/>
</dbReference>
<dbReference type="Pfam" id="PF01026">
    <property type="entry name" value="TatD_DNase"/>
    <property type="match status" value="1"/>
</dbReference>
<dbReference type="OrthoDB" id="9810005at2"/>
<feature type="binding site" evidence="4">
    <location>
        <position position="206"/>
    </location>
    <ligand>
        <name>a divalent metal cation</name>
        <dbReference type="ChEBI" id="CHEBI:60240"/>
        <label>1</label>
    </ligand>
</feature>
<dbReference type="InterPro" id="IPR032466">
    <property type="entry name" value="Metal_Hydrolase"/>
</dbReference>
<dbReference type="EMBL" id="QPJY01000002">
    <property type="protein sequence ID" value="RCX32135.1"/>
    <property type="molecule type" value="Genomic_DNA"/>
</dbReference>
<dbReference type="PANTHER" id="PTHR46124">
    <property type="entry name" value="D-AMINOACYL-TRNA DEACYLASE"/>
    <property type="match status" value="1"/>
</dbReference>
<feature type="binding site" evidence="4">
    <location>
        <position position="95"/>
    </location>
    <ligand>
        <name>a divalent metal cation</name>
        <dbReference type="ChEBI" id="CHEBI:60240"/>
        <label>1</label>
    </ligand>
</feature>
<feature type="binding site" evidence="4">
    <location>
        <position position="156"/>
    </location>
    <ligand>
        <name>a divalent metal cation</name>
        <dbReference type="ChEBI" id="CHEBI:60240"/>
        <label>2</label>
    </ligand>
</feature>
<dbReference type="InterPro" id="IPR001130">
    <property type="entry name" value="TatD-like"/>
</dbReference>
<keyword evidence="2 4" id="KW-0479">Metal-binding</keyword>
<evidence type="ECO:0000313" key="6">
    <source>
        <dbReference type="Proteomes" id="UP000252707"/>
    </source>
</evidence>
<evidence type="ECO:0000256" key="2">
    <source>
        <dbReference type="ARBA" id="ARBA00022723"/>
    </source>
</evidence>
<sequence length="271" mass="29566">MHLVDSHCHLDLIDLAPFDGRMDAVLEAARSAGIGHVLCVCLSLEERGTVLELARSHPMVSASVGVHPNHDGGEEPTVAALVRHAADPEVVAIGETGLDYFRSEGDLGWQQDRFRTHIRAAREAGKPLIIHTRDAREDTLRILEEEDAGTAGGVMHCFVEDWDTARRALDIGFYISFSGIVTFRSAEALREVARRVPRDRILVETDAPYLAPVPHRGKPNQPAFVAHVAACVADLQGMSVEALTEQTTRNFYTLFPAAAAKRRAAGLPVPD</sequence>
<dbReference type="GO" id="GO:0046872">
    <property type="term" value="F:metal ion binding"/>
    <property type="evidence" value="ECO:0007669"/>
    <property type="project" value="UniProtKB-KW"/>
</dbReference>
<dbReference type="NCBIfam" id="TIGR00010">
    <property type="entry name" value="YchF/TatD family DNA exonuclease"/>
    <property type="match status" value="1"/>
</dbReference>
<dbReference type="InterPro" id="IPR015991">
    <property type="entry name" value="TatD/YcfH-like"/>
</dbReference>
<keyword evidence="6" id="KW-1185">Reference proteome</keyword>
<dbReference type="PROSITE" id="PS01091">
    <property type="entry name" value="TATD_3"/>
    <property type="match status" value="1"/>
</dbReference>
<dbReference type="PROSITE" id="PS01137">
    <property type="entry name" value="TATD_1"/>
    <property type="match status" value="1"/>
</dbReference>
<dbReference type="CDD" id="cd01310">
    <property type="entry name" value="TatD_DNAse"/>
    <property type="match status" value="1"/>
</dbReference>
<dbReference type="Gene3D" id="3.20.20.140">
    <property type="entry name" value="Metal-dependent hydrolases"/>
    <property type="match status" value="1"/>
</dbReference>
<dbReference type="GO" id="GO:0016788">
    <property type="term" value="F:hydrolase activity, acting on ester bonds"/>
    <property type="evidence" value="ECO:0007669"/>
    <property type="project" value="InterPro"/>
</dbReference>
<dbReference type="PIRSF" id="PIRSF005902">
    <property type="entry name" value="DNase_TatD"/>
    <property type="match status" value="1"/>
</dbReference>
<evidence type="ECO:0000256" key="1">
    <source>
        <dbReference type="ARBA" id="ARBA00009275"/>
    </source>
</evidence>
<dbReference type="FunFam" id="3.20.20.140:FF:000005">
    <property type="entry name" value="TatD family hydrolase"/>
    <property type="match status" value="1"/>
</dbReference>
<reference evidence="5 6" key="1">
    <citation type="submission" date="2018-07" db="EMBL/GenBank/DDBJ databases">
        <title>Genomic Encyclopedia of Type Strains, Phase IV (KMG-IV): sequencing the most valuable type-strain genomes for metagenomic binning, comparative biology and taxonomic classification.</title>
        <authorList>
            <person name="Goeker M."/>
        </authorList>
    </citation>
    <scope>NUCLEOTIDE SEQUENCE [LARGE SCALE GENOMIC DNA]</scope>
    <source>
        <strain evidence="5 6">DSM 26407</strain>
    </source>
</reference>
<organism evidence="5 6">
    <name type="scientific">Thioalbus denitrificans</name>
    <dbReference type="NCBI Taxonomy" id="547122"/>
    <lineage>
        <taxon>Bacteria</taxon>
        <taxon>Pseudomonadati</taxon>
        <taxon>Pseudomonadota</taxon>
        <taxon>Gammaproteobacteria</taxon>
        <taxon>Chromatiales</taxon>
        <taxon>Ectothiorhodospiraceae</taxon>
        <taxon>Thioalbus</taxon>
    </lineage>
</organism>
<proteinExistence type="inferred from homology"/>
<dbReference type="GO" id="GO:0005829">
    <property type="term" value="C:cytosol"/>
    <property type="evidence" value="ECO:0007669"/>
    <property type="project" value="TreeGrafter"/>
</dbReference>
<evidence type="ECO:0000313" key="5">
    <source>
        <dbReference type="EMBL" id="RCX32135.1"/>
    </source>
</evidence>
<feature type="binding site" evidence="4">
    <location>
        <position position="131"/>
    </location>
    <ligand>
        <name>a divalent metal cation</name>
        <dbReference type="ChEBI" id="CHEBI:60240"/>
        <label>2</label>
    </ligand>
</feature>
<dbReference type="PROSITE" id="PS01090">
    <property type="entry name" value="TATD_2"/>
    <property type="match status" value="1"/>
</dbReference>
<comment type="similarity">
    <text evidence="1">Belongs to the metallo-dependent hydrolases superfamily. TatD-type hydrolase family.</text>
</comment>
<feature type="binding site" evidence="4">
    <location>
        <position position="7"/>
    </location>
    <ligand>
        <name>a divalent metal cation</name>
        <dbReference type="ChEBI" id="CHEBI:60240"/>
        <label>1</label>
    </ligand>
</feature>